<gene>
    <name evidence="5" type="ORF">C8A04DRAFT_35559</name>
</gene>
<dbReference type="EMBL" id="MU853566">
    <property type="protein sequence ID" value="KAK4145747.1"/>
    <property type="molecule type" value="Genomic_DNA"/>
</dbReference>
<dbReference type="AlphaFoldDB" id="A0AAN6ZP74"/>
<feature type="compositionally biased region" description="Basic residues" evidence="2">
    <location>
        <begin position="687"/>
        <end position="696"/>
    </location>
</feature>
<keyword evidence="3" id="KW-1133">Transmembrane helix</keyword>
<protein>
    <recommendedName>
        <fullName evidence="4">C2H2-type domain-containing protein</fullName>
    </recommendedName>
</protein>
<feature type="region of interest" description="Disordered" evidence="2">
    <location>
        <begin position="355"/>
        <end position="377"/>
    </location>
</feature>
<dbReference type="PROSITE" id="PS50157">
    <property type="entry name" value="ZINC_FINGER_C2H2_2"/>
    <property type="match status" value="1"/>
</dbReference>
<keyword evidence="3" id="KW-0472">Membrane</keyword>
<keyword evidence="3" id="KW-0812">Transmembrane</keyword>
<feature type="transmembrane region" description="Helical" evidence="3">
    <location>
        <begin position="20"/>
        <end position="44"/>
    </location>
</feature>
<evidence type="ECO:0000256" key="3">
    <source>
        <dbReference type="SAM" id="Phobius"/>
    </source>
</evidence>
<dbReference type="RefSeq" id="XP_062639118.1">
    <property type="nucleotide sequence ID" value="XM_062783217.1"/>
</dbReference>
<keyword evidence="1" id="KW-0863">Zinc-finger</keyword>
<dbReference type="Proteomes" id="UP001302676">
    <property type="component" value="Unassembled WGS sequence"/>
</dbReference>
<feature type="compositionally biased region" description="Basic and acidic residues" evidence="2">
    <location>
        <begin position="75"/>
        <end position="85"/>
    </location>
</feature>
<evidence type="ECO:0000313" key="6">
    <source>
        <dbReference type="Proteomes" id="UP001302676"/>
    </source>
</evidence>
<sequence>MRPPTGSMLAPRSTPLSHGALAGAVVGSIVGALLISFCVFPFVVRARRRRHAHNDDAGLAEMGQGPGGRPVPFHTDPHDLDDNSYKRSSGSGPETAALDDGRHPADSTHHGSHPQSTKLPQGITTADQGLPSPVSLTTSPADPSFPATVPPTISQSPTGSSSSPPHDQSRSTVSRESTRGVSLGESGGRPSRELTNITTAGITEEPESLDHHSPGSEHHSHFPHLKESLRSFINRRQSSHQRRDSKRSTATATDVARSPSVLTHSDYLAQSEPEQLGASLEIDVDTPGLAWDYYHDPNLGLELADSYPQPAPDPSVPTSAPAGADFVPYEVSVTGGGAPLPAVARPALENQDAISADSGSTVSPGKFGRQQNPLPLHNQTIFGPLPRTDSLPVPIIVSDLPSPPHLQYTSAGPSGNPMEMMNPTNSTENAWMLQHQMRLIRDPQPLPQSQPELGLALELEPELALEPEPQVKLELDSLREPSPTGSGKQYNSPGAEISDYSTPPASTGHTAFNSPETRLTPFTASPSPAADLQPQPPATQNHHLMPSFGIAPGPSPPEISSPSPSPGQVSAPSPTPSAPDRSQIRPSPDGFFYCEDERCIAKDNKKGPKYENLKHRKFTTKHQFKHHRRYHDSEFKCEFPGCEMGFGTVTHLKRHENDKHYKTIRFYCQHPGCEFSRQGTRSFPRKDNRKRHMKTKHNMEPRIDKQEEEENRPIPMDLSEDLS</sequence>
<feature type="region of interest" description="Disordered" evidence="2">
    <location>
        <begin position="678"/>
        <end position="723"/>
    </location>
</feature>
<keyword evidence="1" id="KW-0862">Zinc</keyword>
<evidence type="ECO:0000256" key="2">
    <source>
        <dbReference type="SAM" id="MobiDB-lite"/>
    </source>
</evidence>
<feature type="region of interest" description="Disordered" evidence="2">
    <location>
        <begin position="477"/>
        <end position="587"/>
    </location>
</feature>
<feature type="compositionally biased region" description="Pro residues" evidence="2">
    <location>
        <begin position="553"/>
        <end position="565"/>
    </location>
</feature>
<evidence type="ECO:0000256" key="1">
    <source>
        <dbReference type="PROSITE-ProRule" id="PRU00042"/>
    </source>
</evidence>
<feature type="compositionally biased region" description="Polar residues" evidence="2">
    <location>
        <begin position="483"/>
        <end position="492"/>
    </location>
</feature>
<feature type="compositionally biased region" description="Polar residues" evidence="2">
    <location>
        <begin position="357"/>
        <end position="377"/>
    </location>
</feature>
<name>A0AAN6ZP74_9PEZI</name>
<evidence type="ECO:0000313" key="5">
    <source>
        <dbReference type="EMBL" id="KAK4145747.1"/>
    </source>
</evidence>
<feature type="compositionally biased region" description="Polar residues" evidence="2">
    <location>
        <begin position="113"/>
        <end position="127"/>
    </location>
</feature>
<keyword evidence="1" id="KW-0479">Metal-binding</keyword>
<organism evidence="5 6">
    <name type="scientific">Dichotomopilus funicola</name>
    <dbReference type="NCBI Taxonomy" id="1934379"/>
    <lineage>
        <taxon>Eukaryota</taxon>
        <taxon>Fungi</taxon>
        <taxon>Dikarya</taxon>
        <taxon>Ascomycota</taxon>
        <taxon>Pezizomycotina</taxon>
        <taxon>Sordariomycetes</taxon>
        <taxon>Sordariomycetidae</taxon>
        <taxon>Sordariales</taxon>
        <taxon>Chaetomiaceae</taxon>
        <taxon>Dichotomopilus</taxon>
    </lineage>
</organism>
<feature type="compositionally biased region" description="Low complexity" evidence="2">
    <location>
        <begin position="150"/>
        <end position="165"/>
    </location>
</feature>
<feature type="region of interest" description="Disordered" evidence="2">
    <location>
        <begin position="55"/>
        <end position="195"/>
    </location>
</feature>
<reference evidence="5" key="2">
    <citation type="submission" date="2023-05" db="EMBL/GenBank/DDBJ databases">
        <authorList>
            <consortium name="Lawrence Berkeley National Laboratory"/>
            <person name="Steindorff A."/>
            <person name="Hensen N."/>
            <person name="Bonometti L."/>
            <person name="Westerberg I."/>
            <person name="Brannstrom I.O."/>
            <person name="Guillou S."/>
            <person name="Cros-Aarteil S."/>
            <person name="Calhoun S."/>
            <person name="Haridas S."/>
            <person name="Kuo A."/>
            <person name="Mondo S."/>
            <person name="Pangilinan J."/>
            <person name="Riley R."/>
            <person name="Labutti K."/>
            <person name="Andreopoulos B."/>
            <person name="Lipzen A."/>
            <person name="Chen C."/>
            <person name="Yanf M."/>
            <person name="Daum C."/>
            <person name="Ng V."/>
            <person name="Clum A."/>
            <person name="Ohm R."/>
            <person name="Martin F."/>
            <person name="Silar P."/>
            <person name="Natvig D."/>
            <person name="Lalanne C."/>
            <person name="Gautier V."/>
            <person name="Ament-Velasquez S.L."/>
            <person name="Kruys A."/>
            <person name="Hutchinson M.I."/>
            <person name="Powell A.J."/>
            <person name="Barry K."/>
            <person name="Miller A.N."/>
            <person name="Grigoriev I.V."/>
            <person name="Debuchy R."/>
            <person name="Gladieux P."/>
            <person name="Thoren M.H."/>
            <person name="Johannesson H."/>
        </authorList>
    </citation>
    <scope>NUCLEOTIDE SEQUENCE</scope>
    <source>
        <strain evidence="5">CBS 141.50</strain>
    </source>
</reference>
<accession>A0AAN6ZP74</accession>
<reference evidence="5" key="1">
    <citation type="journal article" date="2023" name="Mol. Phylogenet. Evol.">
        <title>Genome-scale phylogeny and comparative genomics of the fungal order Sordariales.</title>
        <authorList>
            <person name="Hensen N."/>
            <person name="Bonometti L."/>
            <person name="Westerberg I."/>
            <person name="Brannstrom I.O."/>
            <person name="Guillou S."/>
            <person name="Cros-Aarteil S."/>
            <person name="Calhoun S."/>
            <person name="Haridas S."/>
            <person name="Kuo A."/>
            <person name="Mondo S."/>
            <person name="Pangilinan J."/>
            <person name="Riley R."/>
            <person name="LaButti K."/>
            <person name="Andreopoulos B."/>
            <person name="Lipzen A."/>
            <person name="Chen C."/>
            <person name="Yan M."/>
            <person name="Daum C."/>
            <person name="Ng V."/>
            <person name="Clum A."/>
            <person name="Steindorff A."/>
            <person name="Ohm R.A."/>
            <person name="Martin F."/>
            <person name="Silar P."/>
            <person name="Natvig D.O."/>
            <person name="Lalanne C."/>
            <person name="Gautier V."/>
            <person name="Ament-Velasquez S.L."/>
            <person name="Kruys A."/>
            <person name="Hutchinson M.I."/>
            <person name="Powell A.J."/>
            <person name="Barry K."/>
            <person name="Miller A.N."/>
            <person name="Grigoriev I.V."/>
            <person name="Debuchy R."/>
            <person name="Gladieux P."/>
            <person name="Hiltunen Thoren M."/>
            <person name="Johannesson H."/>
        </authorList>
    </citation>
    <scope>NUCLEOTIDE SEQUENCE</scope>
    <source>
        <strain evidence="5">CBS 141.50</strain>
    </source>
</reference>
<feature type="domain" description="C2H2-type" evidence="4">
    <location>
        <begin position="635"/>
        <end position="660"/>
    </location>
</feature>
<feature type="compositionally biased region" description="Polar residues" evidence="2">
    <location>
        <begin position="499"/>
        <end position="526"/>
    </location>
</feature>
<evidence type="ECO:0000259" key="4">
    <source>
        <dbReference type="PROSITE" id="PS50157"/>
    </source>
</evidence>
<proteinExistence type="predicted"/>
<dbReference type="SMART" id="SM00355">
    <property type="entry name" value="ZnF_C2H2"/>
    <property type="match status" value="2"/>
</dbReference>
<dbReference type="InterPro" id="IPR013087">
    <property type="entry name" value="Znf_C2H2_type"/>
</dbReference>
<comment type="caution">
    <text evidence="5">The sequence shown here is derived from an EMBL/GenBank/DDBJ whole genome shotgun (WGS) entry which is preliminary data.</text>
</comment>
<keyword evidence="6" id="KW-1185">Reference proteome</keyword>
<dbReference type="GeneID" id="87819830"/>
<feature type="region of interest" description="Disordered" evidence="2">
    <location>
        <begin position="235"/>
        <end position="258"/>
    </location>
</feature>
<feature type="compositionally biased region" description="Basic and acidic residues" evidence="2">
    <location>
        <begin position="99"/>
        <end position="109"/>
    </location>
</feature>
<dbReference type="PROSITE" id="PS00028">
    <property type="entry name" value="ZINC_FINGER_C2H2_1"/>
    <property type="match status" value="1"/>
</dbReference>
<dbReference type="GO" id="GO:0008270">
    <property type="term" value="F:zinc ion binding"/>
    <property type="evidence" value="ECO:0007669"/>
    <property type="project" value="UniProtKB-KW"/>
</dbReference>